<evidence type="ECO:0000313" key="2">
    <source>
        <dbReference type="EMBL" id="OGC39891.1"/>
    </source>
</evidence>
<evidence type="ECO:0000313" key="3">
    <source>
        <dbReference type="Proteomes" id="UP000179242"/>
    </source>
</evidence>
<protein>
    <recommendedName>
        <fullName evidence="4">Porin domain-containing protein</fullName>
    </recommendedName>
</protein>
<sequence>MLRKTLGLFLSLFLFSSLSYAVTYPAPYTSVTQPKSNQPVKIDLKPKEAKSAASNIAVLSGYTQVRFGMGGGNTSESFYLGPTIVRATGELSGGVTYRTEIDLQSVPTSGAVALGDVYIDVPNLIGQGNIFRFGRFPLPFGYDLWLSSSKKYDMTRAFYNTCFWDREDYGIQNYSRDAGGSYDLAIVNGQGSVVGASKSKDFVGRYIMKIKDAAELGISEYLGTYNGKNRGNFGAYFKSTQGMFTGIFEYANGTDKTGTNRTLDFYNIIVQNLSPQIENILVYESWDPNLDQEGDSILAYTFGMNYYKTKEIKFVANARLQKVETASDFSKSLLAMVQVEF</sequence>
<feature type="chain" id="PRO_5009514743" description="Porin domain-containing protein" evidence="1">
    <location>
        <begin position="22"/>
        <end position="341"/>
    </location>
</feature>
<organism evidence="2 3">
    <name type="scientific">candidate division WOR-1 bacterium RIFOXYC2_FULL_46_14</name>
    <dbReference type="NCBI Taxonomy" id="1802587"/>
    <lineage>
        <taxon>Bacteria</taxon>
        <taxon>Bacillati</taxon>
        <taxon>Saganbacteria</taxon>
    </lineage>
</organism>
<evidence type="ECO:0000256" key="1">
    <source>
        <dbReference type="SAM" id="SignalP"/>
    </source>
</evidence>
<dbReference type="AlphaFoldDB" id="A0A1F4U4S3"/>
<gene>
    <name evidence="2" type="ORF">A2438_05190</name>
</gene>
<reference evidence="2 3" key="1">
    <citation type="journal article" date="2016" name="Nat. Commun.">
        <title>Thousands of microbial genomes shed light on interconnected biogeochemical processes in an aquifer system.</title>
        <authorList>
            <person name="Anantharaman K."/>
            <person name="Brown C.T."/>
            <person name="Hug L.A."/>
            <person name="Sharon I."/>
            <person name="Castelle C.J."/>
            <person name="Probst A.J."/>
            <person name="Thomas B.C."/>
            <person name="Singh A."/>
            <person name="Wilkins M.J."/>
            <person name="Karaoz U."/>
            <person name="Brodie E.L."/>
            <person name="Williams K.H."/>
            <person name="Hubbard S.S."/>
            <person name="Banfield J.F."/>
        </authorList>
    </citation>
    <scope>NUCLEOTIDE SEQUENCE [LARGE SCALE GENOMIC DNA]</scope>
</reference>
<feature type="signal peptide" evidence="1">
    <location>
        <begin position="1"/>
        <end position="21"/>
    </location>
</feature>
<keyword evidence="1" id="KW-0732">Signal</keyword>
<accession>A0A1F4U4S3</accession>
<name>A0A1F4U4S3_UNCSA</name>
<evidence type="ECO:0008006" key="4">
    <source>
        <dbReference type="Google" id="ProtNLM"/>
    </source>
</evidence>
<dbReference type="EMBL" id="MEUJ01000005">
    <property type="protein sequence ID" value="OGC39891.1"/>
    <property type="molecule type" value="Genomic_DNA"/>
</dbReference>
<proteinExistence type="predicted"/>
<comment type="caution">
    <text evidence="2">The sequence shown here is derived from an EMBL/GenBank/DDBJ whole genome shotgun (WGS) entry which is preliminary data.</text>
</comment>
<dbReference type="InterPro" id="IPR023614">
    <property type="entry name" value="Porin_dom_sf"/>
</dbReference>
<dbReference type="Gene3D" id="2.40.160.10">
    <property type="entry name" value="Porin"/>
    <property type="match status" value="1"/>
</dbReference>
<dbReference type="Proteomes" id="UP000179242">
    <property type="component" value="Unassembled WGS sequence"/>
</dbReference>